<dbReference type="Gene3D" id="1.10.150.130">
    <property type="match status" value="1"/>
</dbReference>
<comment type="subcellular location">
    <subcellularLocation>
        <location evidence="1 9">Cytoplasm</location>
    </subcellularLocation>
</comment>
<dbReference type="InterPro" id="IPR004107">
    <property type="entry name" value="Integrase_SAM-like_N"/>
</dbReference>
<dbReference type="Proteomes" id="UP001431776">
    <property type="component" value="Unassembled WGS sequence"/>
</dbReference>
<comment type="caution">
    <text evidence="12">The sequence shown here is derived from an EMBL/GenBank/DDBJ whole genome shotgun (WGS) entry which is preliminary data.</text>
</comment>
<dbReference type="InterPro" id="IPR023009">
    <property type="entry name" value="Tyrosine_recombinase_XerC/XerD"/>
</dbReference>
<evidence type="ECO:0000256" key="7">
    <source>
        <dbReference type="ARBA" id="ARBA00023172"/>
    </source>
</evidence>
<evidence type="ECO:0000256" key="9">
    <source>
        <dbReference type="HAMAP-Rule" id="MF_01808"/>
    </source>
</evidence>
<dbReference type="GO" id="GO:0009037">
    <property type="term" value="F:tyrosine-based site-specific recombinase activity"/>
    <property type="evidence" value="ECO:0007669"/>
    <property type="project" value="UniProtKB-UniRule"/>
</dbReference>
<feature type="active site" evidence="9">
    <location>
        <position position="258"/>
    </location>
</feature>
<gene>
    <name evidence="9" type="primary">xerC</name>
    <name evidence="12" type="ORF">QJ522_09105</name>
</gene>
<comment type="similarity">
    <text evidence="9">Belongs to the 'phage' integrase family. XerC subfamily.</text>
</comment>
<dbReference type="AlphaFoldDB" id="A0AAW6U0K2"/>
<keyword evidence="4 9" id="KW-0159">Chromosome partition</keyword>
<dbReference type="InterPro" id="IPR013762">
    <property type="entry name" value="Integrase-like_cat_sf"/>
</dbReference>
<dbReference type="PANTHER" id="PTHR30349">
    <property type="entry name" value="PHAGE INTEGRASE-RELATED"/>
    <property type="match status" value="1"/>
</dbReference>
<evidence type="ECO:0000256" key="6">
    <source>
        <dbReference type="ARBA" id="ARBA00023125"/>
    </source>
</evidence>
<feature type="active site" evidence="9">
    <location>
        <position position="261"/>
    </location>
</feature>
<dbReference type="InterPro" id="IPR011010">
    <property type="entry name" value="DNA_brk_join_enz"/>
</dbReference>
<evidence type="ECO:0000256" key="3">
    <source>
        <dbReference type="ARBA" id="ARBA00022618"/>
    </source>
</evidence>
<evidence type="ECO:0000256" key="2">
    <source>
        <dbReference type="ARBA" id="ARBA00022490"/>
    </source>
</evidence>
<reference evidence="12" key="1">
    <citation type="submission" date="2023-05" db="EMBL/GenBank/DDBJ databases">
        <title>Anaerotaeda fermentans gen. nov., sp. nov., a novel anaerobic planctomycete of the new family within the order Sedimentisphaerales isolated from Taman Peninsula, Russia.</title>
        <authorList>
            <person name="Khomyakova M.A."/>
            <person name="Merkel A.Y."/>
            <person name="Slobodkin A.I."/>
        </authorList>
    </citation>
    <scope>NUCLEOTIDE SEQUENCE</scope>
    <source>
        <strain evidence="12">M17dextr</strain>
    </source>
</reference>
<dbReference type="SUPFAM" id="SSF47823">
    <property type="entry name" value="lambda integrase-like, N-terminal domain"/>
    <property type="match status" value="1"/>
</dbReference>
<keyword evidence="8 9" id="KW-0131">Cell cycle</keyword>
<dbReference type="Gene3D" id="1.10.443.10">
    <property type="entry name" value="Intergrase catalytic core"/>
    <property type="match status" value="1"/>
</dbReference>
<feature type="domain" description="Core-binding (CB)" evidence="11">
    <location>
        <begin position="16"/>
        <end position="102"/>
    </location>
</feature>
<feature type="domain" description="Tyr recombinase" evidence="10">
    <location>
        <begin position="123"/>
        <end position="306"/>
    </location>
</feature>
<evidence type="ECO:0000313" key="12">
    <source>
        <dbReference type="EMBL" id="MDI6449199.1"/>
    </source>
</evidence>
<comment type="subunit">
    <text evidence="9">Forms a cyclic heterotetrameric complex composed of two molecules of XerC and two molecules of XerD.</text>
</comment>
<keyword evidence="2 9" id="KW-0963">Cytoplasm</keyword>
<dbReference type="PANTHER" id="PTHR30349:SF81">
    <property type="entry name" value="TYROSINE RECOMBINASE XERC"/>
    <property type="match status" value="1"/>
</dbReference>
<dbReference type="CDD" id="cd00798">
    <property type="entry name" value="INT_XerDC_C"/>
    <property type="match status" value="1"/>
</dbReference>
<organism evidence="12 13">
    <name type="scientific">Anaerobaca lacustris</name>
    <dbReference type="NCBI Taxonomy" id="3044600"/>
    <lineage>
        <taxon>Bacteria</taxon>
        <taxon>Pseudomonadati</taxon>
        <taxon>Planctomycetota</taxon>
        <taxon>Phycisphaerae</taxon>
        <taxon>Sedimentisphaerales</taxon>
        <taxon>Anaerobacaceae</taxon>
        <taxon>Anaerobaca</taxon>
    </lineage>
</organism>
<dbReference type="InterPro" id="IPR002104">
    <property type="entry name" value="Integrase_catalytic"/>
</dbReference>
<feature type="active site" description="O-(3'-phospho-DNA)-tyrosine intermediate" evidence="9">
    <location>
        <position position="293"/>
    </location>
</feature>
<protein>
    <recommendedName>
        <fullName evidence="9">Tyrosine recombinase XerC</fullName>
    </recommendedName>
</protein>
<evidence type="ECO:0000313" key="13">
    <source>
        <dbReference type="Proteomes" id="UP001431776"/>
    </source>
</evidence>
<dbReference type="GO" id="GO:0003677">
    <property type="term" value="F:DNA binding"/>
    <property type="evidence" value="ECO:0007669"/>
    <property type="project" value="UniProtKB-UniRule"/>
</dbReference>
<keyword evidence="6 9" id="KW-0238">DNA-binding</keyword>
<evidence type="ECO:0000256" key="4">
    <source>
        <dbReference type="ARBA" id="ARBA00022829"/>
    </source>
</evidence>
<feature type="active site" evidence="9">
    <location>
        <position position="187"/>
    </location>
</feature>
<dbReference type="GO" id="GO:0051301">
    <property type="term" value="P:cell division"/>
    <property type="evidence" value="ECO:0007669"/>
    <property type="project" value="UniProtKB-KW"/>
</dbReference>
<dbReference type="EMBL" id="JASCXX010000009">
    <property type="protein sequence ID" value="MDI6449199.1"/>
    <property type="molecule type" value="Genomic_DNA"/>
</dbReference>
<evidence type="ECO:0000259" key="10">
    <source>
        <dbReference type="PROSITE" id="PS51898"/>
    </source>
</evidence>
<evidence type="ECO:0000256" key="5">
    <source>
        <dbReference type="ARBA" id="ARBA00022908"/>
    </source>
</evidence>
<keyword evidence="13" id="KW-1185">Reference proteome</keyword>
<sequence length="312" mass="34935">MSSIQRQSVTAELRSLPLGSTAIAFLDYLVVEAGLSENTILAYGRDLRGFLTYCQAHEIKTLAHLKPRVVQGYVHEQARGPNGENTVKRALVAIRMLLRFAKLTGLIDDDGAGVLETPKTWYRLPVVCSKQQVARLLGAPSPKEPFYHRDRAMLEILYATGVRASELAELCISDVNFDCGYLRCLGKGRKERVIPVGKAAVSAIRDYLVHLRPQLAKPGSGTHLLLSRTGRPLTRIEIWRLVKKYAVRAGMPRNLTVHTLRHCFATHLLSGGADLRSVQEMLGHVDVATTQIYTHVDHERLRKIHKEFHPRP</sequence>
<keyword evidence="3 9" id="KW-0132">Cell division</keyword>
<feature type="active site" evidence="9">
    <location>
        <position position="163"/>
    </location>
</feature>
<dbReference type="Pfam" id="PF02899">
    <property type="entry name" value="Phage_int_SAM_1"/>
    <property type="match status" value="1"/>
</dbReference>
<dbReference type="InterPro" id="IPR050090">
    <property type="entry name" value="Tyrosine_recombinase_XerCD"/>
</dbReference>
<feature type="active site" evidence="9">
    <location>
        <position position="284"/>
    </location>
</feature>
<proteinExistence type="inferred from homology"/>
<dbReference type="SUPFAM" id="SSF56349">
    <property type="entry name" value="DNA breaking-rejoining enzymes"/>
    <property type="match status" value="1"/>
</dbReference>
<dbReference type="GO" id="GO:0007059">
    <property type="term" value="P:chromosome segregation"/>
    <property type="evidence" value="ECO:0007669"/>
    <property type="project" value="UniProtKB-UniRule"/>
</dbReference>
<keyword evidence="5 9" id="KW-0229">DNA integration</keyword>
<dbReference type="HAMAP" id="MF_01808">
    <property type="entry name" value="Recomb_XerC_XerD"/>
    <property type="match status" value="1"/>
</dbReference>
<comment type="function">
    <text evidence="9">Site-specific tyrosine recombinase, which acts by catalyzing the cutting and rejoining of the recombining DNA molecules. The XerC-XerD complex is essential to convert dimers of the bacterial chromosome into monomers to permit their segregation at cell division. It also contributes to the segregational stability of plasmids.</text>
</comment>
<name>A0AAW6U0K2_9BACT</name>
<dbReference type="InterPro" id="IPR010998">
    <property type="entry name" value="Integrase_recombinase_N"/>
</dbReference>
<dbReference type="PROSITE" id="PS51900">
    <property type="entry name" value="CB"/>
    <property type="match status" value="1"/>
</dbReference>
<dbReference type="NCBIfam" id="NF001399">
    <property type="entry name" value="PRK00283.1"/>
    <property type="match status" value="1"/>
</dbReference>
<keyword evidence="7 9" id="KW-0233">DNA recombination</keyword>
<dbReference type="Pfam" id="PF00589">
    <property type="entry name" value="Phage_integrase"/>
    <property type="match status" value="1"/>
</dbReference>
<evidence type="ECO:0000256" key="1">
    <source>
        <dbReference type="ARBA" id="ARBA00004496"/>
    </source>
</evidence>
<accession>A0AAW6U0K2</accession>
<dbReference type="GO" id="GO:0006313">
    <property type="term" value="P:DNA transposition"/>
    <property type="evidence" value="ECO:0007669"/>
    <property type="project" value="UniProtKB-UniRule"/>
</dbReference>
<dbReference type="InterPro" id="IPR044068">
    <property type="entry name" value="CB"/>
</dbReference>
<evidence type="ECO:0000259" key="11">
    <source>
        <dbReference type="PROSITE" id="PS51900"/>
    </source>
</evidence>
<dbReference type="RefSeq" id="WP_349244607.1">
    <property type="nucleotide sequence ID" value="NZ_JASCXX010000009.1"/>
</dbReference>
<evidence type="ECO:0000256" key="8">
    <source>
        <dbReference type="ARBA" id="ARBA00023306"/>
    </source>
</evidence>
<dbReference type="GO" id="GO:0005737">
    <property type="term" value="C:cytoplasm"/>
    <property type="evidence" value="ECO:0007669"/>
    <property type="project" value="UniProtKB-SubCell"/>
</dbReference>
<dbReference type="PROSITE" id="PS51898">
    <property type="entry name" value="TYR_RECOMBINASE"/>
    <property type="match status" value="1"/>
</dbReference>